<evidence type="ECO:0000256" key="4">
    <source>
        <dbReference type="ARBA" id="ARBA00023136"/>
    </source>
</evidence>
<dbReference type="Pfam" id="PF01833">
    <property type="entry name" value="TIG"/>
    <property type="match status" value="1"/>
</dbReference>
<accession>A0AAE1UDJ7</accession>
<feature type="region of interest" description="Disordered" evidence="7">
    <location>
        <begin position="1507"/>
        <end position="1660"/>
    </location>
</feature>
<feature type="compositionally biased region" description="Polar residues" evidence="7">
    <location>
        <begin position="1386"/>
        <end position="1395"/>
    </location>
</feature>
<sequence length="1706" mass="194974">MWRWREITPLLLLLLLLITAAEATGKQQEQQEEGITAIKQQQQQQQQQQILLENETESKQTVALFNLEDEQRDLQTDKQQQQQYEQEQQEHEQQQQQQEKEIETKPEEEEERQETVETEEINKPKEEEKQETEEINKPKEEEKQETEEINKTEEEEQQETEETEKINKTKEEKKQETTEEINKTENEEQHETEETTAEKEQEQHETEETTTTEEEEQEEHEINKDRTLMTTTERLAWVQRQLELEGDYYGTDPMNTNIAPRVWNKQPGPYVITSERLREIREQLMYPYFDSDSQGGYGDLERNINSQNSQVNKQLTFLLPFFGFGLNYTWVSLNGYLGFSDAPFTWQQYPLTFPVPQWPQRPDPSFIGPFYSKCNIGALRPGDDDSRRPGVYWRLERDLPSREDQFGVEIRERIKWDVREGMVGTAIFNPKHILIVTWKNVTFAGGAVNTDAKFVTNTFQLVVTTDEIRTYCLYNYDYMKWTTHTEAGGSTDEGQGGTPAYVGFNAGNGTRSYEYTPYSQKLYIRDLAVAGNANGFPGRHIFRIDEKILAGCCRREEELKEYPLTFSPEQGNMMGGTLVNLTGPCFQAGYHLTCQFDTTDVEGHVVDDNIATCIMPRLLVSGYVDFSISINGGPYYWKGKFFVETPLTAPEGVWFRDDNYQQHSPETLDLKWLAGNLTMDWDASVTISLWGYREISILPEIIYVDVLVDGAPNIGSYTIAMADFANRDNWDKVDLEMGFIMINVTVPEPAFGLKESTVVWSRPIPLGFYFRFQWEKMYGSQWPVAMCDRWIENDRNLRNFAYEVERCPCLLKQAVADKGRFLPDFSCDRDGNTECDYHFGAIHCVRTALPNKDGAGQQCCYDRDGYLMMTADKMWGGNPHRAHNLGKTPFDEANKVPSLSHWYHDVVPFYTCCLWQGEQSPGCVNYRFERRASQDCVGYQPPTAATVFGDPHIYTFDDLSYTFNGKGEFVLVRVDSVRHVLDIQGRFEQIDKNYLGEAKGSMLTAVAARDNVSSIVEVRKRPIDAIWRYHLDVIVDGERIYFDRYSQKIQQFRECVVYTPSNILNQSHVIIMFASGAGVEVMENMGYLATRIYLPLSFANITRGLFGNWTFDPTDDFVLPDGTSGPVYETGDFDFVHNQFGMEWVLDDKESPDVGKSLFFHENFRSSNYYYDINFEPEFHYHPDLSPNATTPMQDINQVCGDSYQCYFDYVVTLKRDFAVMTKYYQDQFVNIKGDGLQPVVSCGALPTPPNGRKSTFNFLSGAEVKFDCDPGYVLLGEQRRWCYASGDWNWPEDGEATCVSEAEYLTMTQGITAGTVLAVLLPVLIALLCYASYIRSKGKGETWYTWTVPATTTTGGSGIYGRLMRGKFNNNNNGGGGGQSVPAKTKTTNTTNRPYISRPITTIDDDPDDLLVVSEKPMLLKSDAPSEYKLKSEAPLGRSAKSESERSESGRVYRSRDVCSMPEDDSTTTTTTTMTKHPAISTTTTTALMTGRIRPNDAFSVSEGVTSSSALSSSPSPSSSSGSSSSNISLSDTSSFSYSKGHHHQQHHQQQRHRQEDSDTSNYSYSKGPHQRQQQQRHRQEDSDTSNYSYSKGPHQRQQQQQQQRHRQDSDTTSSYSIYSKGPHPQEDSDTTSNLSYSEGPSRSKRSPPRAPRVSLDVLGCRPMRVPKHFDGEYDTNEPLDDRPVVFPNVLWGVEDEAYHKESDV</sequence>
<keyword evidence="5" id="KW-1015">Disulfide bond</keyword>
<feature type="chain" id="PRO_5042009726" evidence="9">
    <location>
        <begin position="24"/>
        <end position="1706"/>
    </location>
</feature>
<evidence type="ECO:0000259" key="10">
    <source>
        <dbReference type="PROSITE" id="PS50856"/>
    </source>
</evidence>
<dbReference type="GO" id="GO:0007160">
    <property type="term" value="P:cell-matrix adhesion"/>
    <property type="evidence" value="ECO:0007669"/>
    <property type="project" value="InterPro"/>
</dbReference>
<gene>
    <name evidence="14" type="ORF">Pmani_013518</name>
</gene>
<feature type="signal peptide" evidence="9">
    <location>
        <begin position="1"/>
        <end position="23"/>
    </location>
</feature>
<feature type="compositionally biased region" description="Acidic residues" evidence="7">
    <location>
        <begin position="208"/>
        <end position="219"/>
    </location>
</feature>
<keyword evidence="3 8" id="KW-1133">Transmembrane helix</keyword>
<evidence type="ECO:0000256" key="9">
    <source>
        <dbReference type="SAM" id="SignalP"/>
    </source>
</evidence>
<dbReference type="PROSITE" id="PS51233">
    <property type="entry name" value="VWFD"/>
    <property type="match status" value="1"/>
</dbReference>
<dbReference type="Pfam" id="PF00084">
    <property type="entry name" value="Sushi"/>
    <property type="match status" value="1"/>
</dbReference>
<dbReference type="SMART" id="SM00032">
    <property type="entry name" value="CCP"/>
    <property type="match status" value="1"/>
</dbReference>
<feature type="compositionally biased region" description="Acidic residues" evidence="7">
    <location>
        <begin position="106"/>
        <end position="119"/>
    </location>
</feature>
<evidence type="ECO:0000259" key="12">
    <source>
        <dbReference type="PROSITE" id="PS51220"/>
    </source>
</evidence>
<feature type="compositionally biased region" description="Low complexity" evidence="7">
    <location>
        <begin position="77"/>
        <end position="86"/>
    </location>
</feature>
<dbReference type="Pfam" id="PF23263">
    <property type="entry name" value="C8-3_MUC4"/>
    <property type="match status" value="1"/>
</dbReference>
<feature type="compositionally biased region" description="Acidic residues" evidence="7">
    <location>
        <begin position="153"/>
        <end position="162"/>
    </location>
</feature>
<feature type="compositionally biased region" description="Basic and acidic residues" evidence="7">
    <location>
        <begin position="120"/>
        <end position="152"/>
    </location>
</feature>
<dbReference type="Pfam" id="PF03782">
    <property type="entry name" value="AMOP"/>
    <property type="match status" value="1"/>
</dbReference>
<feature type="transmembrane region" description="Helical" evidence="8">
    <location>
        <begin position="1312"/>
        <end position="1334"/>
    </location>
</feature>
<dbReference type="PANTHER" id="PTHR13802:SF52">
    <property type="entry name" value="MUCIN-4"/>
    <property type="match status" value="1"/>
</dbReference>
<feature type="compositionally biased region" description="Low complexity" evidence="7">
    <location>
        <begin position="1612"/>
        <end position="1621"/>
    </location>
</feature>
<feature type="domain" description="AMOP" evidence="10">
    <location>
        <begin position="779"/>
        <end position="930"/>
    </location>
</feature>
<evidence type="ECO:0000256" key="5">
    <source>
        <dbReference type="ARBA" id="ARBA00023157"/>
    </source>
</evidence>
<feature type="region of interest" description="Disordered" evidence="7">
    <location>
        <begin position="61"/>
        <end position="227"/>
    </location>
</feature>
<dbReference type="PANTHER" id="PTHR13802">
    <property type="entry name" value="MUCIN 4-RELATED"/>
    <property type="match status" value="1"/>
</dbReference>
<dbReference type="GO" id="GO:0016020">
    <property type="term" value="C:membrane"/>
    <property type="evidence" value="ECO:0007669"/>
    <property type="project" value="UniProtKB-SubCell"/>
</dbReference>
<dbReference type="InterPro" id="IPR056619">
    <property type="entry name" value="C8-3_MUC4"/>
</dbReference>
<evidence type="ECO:0000313" key="15">
    <source>
        <dbReference type="Proteomes" id="UP001292094"/>
    </source>
</evidence>
<dbReference type="InterPro" id="IPR001846">
    <property type="entry name" value="VWF_type-D"/>
</dbReference>
<keyword evidence="2 8" id="KW-0812">Transmembrane</keyword>
<dbReference type="PROSITE" id="PS50856">
    <property type="entry name" value="AMOP"/>
    <property type="match status" value="1"/>
</dbReference>
<feature type="compositionally biased region" description="Basic and acidic residues" evidence="7">
    <location>
        <begin position="163"/>
        <end position="207"/>
    </location>
</feature>
<feature type="compositionally biased region" description="Basic and acidic residues" evidence="7">
    <location>
        <begin position="1441"/>
        <end position="1458"/>
    </location>
</feature>
<dbReference type="SMART" id="SM00539">
    <property type="entry name" value="NIDO"/>
    <property type="match status" value="1"/>
</dbReference>
<evidence type="ECO:0000256" key="7">
    <source>
        <dbReference type="SAM" id="MobiDB-lite"/>
    </source>
</evidence>
<dbReference type="PROSITE" id="PS50923">
    <property type="entry name" value="SUSHI"/>
    <property type="match status" value="1"/>
</dbReference>
<dbReference type="InterPro" id="IPR005533">
    <property type="entry name" value="AMOP_dom"/>
</dbReference>
<dbReference type="PROSITE" id="PS51220">
    <property type="entry name" value="NIDO"/>
    <property type="match status" value="1"/>
</dbReference>
<dbReference type="InterPro" id="IPR003886">
    <property type="entry name" value="NIDO_dom"/>
</dbReference>
<feature type="domain" description="NIDO" evidence="12">
    <location>
        <begin position="379"/>
        <end position="547"/>
    </location>
</feature>
<dbReference type="Gene3D" id="2.10.70.10">
    <property type="entry name" value="Complement Module, domain 1"/>
    <property type="match status" value="1"/>
</dbReference>
<comment type="subcellular location">
    <subcellularLocation>
        <location evidence="1">Membrane</location>
    </subcellularLocation>
</comment>
<dbReference type="InterPro" id="IPR051495">
    <property type="entry name" value="Epithelial_Barrier/Signaling"/>
</dbReference>
<dbReference type="SUPFAM" id="SSF57535">
    <property type="entry name" value="Complement control module/SCR domain"/>
    <property type="match status" value="1"/>
</dbReference>
<keyword evidence="6" id="KW-0768">Sushi</keyword>
<feature type="compositionally biased region" description="Low complexity" evidence="7">
    <location>
        <begin position="1507"/>
        <end position="1538"/>
    </location>
</feature>
<evidence type="ECO:0000313" key="14">
    <source>
        <dbReference type="EMBL" id="KAK4315245.1"/>
    </source>
</evidence>
<name>A0AAE1UDJ7_9EUCA</name>
<feature type="compositionally biased region" description="Basic residues" evidence="7">
    <location>
        <begin position="1541"/>
        <end position="1553"/>
    </location>
</feature>
<evidence type="ECO:0000256" key="8">
    <source>
        <dbReference type="SAM" id="Phobius"/>
    </source>
</evidence>
<feature type="domain" description="Sushi" evidence="11">
    <location>
        <begin position="1241"/>
        <end position="1301"/>
    </location>
</feature>
<dbReference type="SMART" id="SM00723">
    <property type="entry name" value="AMOP"/>
    <property type="match status" value="1"/>
</dbReference>
<keyword evidence="15" id="KW-1185">Reference proteome</keyword>
<evidence type="ECO:0000256" key="6">
    <source>
        <dbReference type="PROSITE-ProRule" id="PRU00302"/>
    </source>
</evidence>
<comment type="caution">
    <text evidence="6">Lacks conserved residue(s) required for the propagation of feature annotation.</text>
</comment>
<evidence type="ECO:0000256" key="3">
    <source>
        <dbReference type="ARBA" id="ARBA00022989"/>
    </source>
</evidence>
<proteinExistence type="predicted"/>
<dbReference type="InterPro" id="IPR035976">
    <property type="entry name" value="Sushi/SCR/CCP_sf"/>
</dbReference>
<dbReference type="InterPro" id="IPR013783">
    <property type="entry name" value="Ig-like_fold"/>
</dbReference>
<feature type="region of interest" description="Disordered" evidence="7">
    <location>
        <begin position="1371"/>
        <end position="1402"/>
    </location>
</feature>
<evidence type="ECO:0000259" key="13">
    <source>
        <dbReference type="PROSITE" id="PS51233"/>
    </source>
</evidence>
<organism evidence="14 15">
    <name type="scientific">Petrolisthes manimaculis</name>
    <dbReference type="NCBI Taxonomy" id="1843537"/>
    <lineage>
        <taxon>Eukaryota</taxon>
        <taxon>Metazoa</taxon>
        <taxon>Ecdysozoa</taxon>
        <taxon>Arthropoda</taxon>
        <taxon>Crustacea</taxon>
        <taxon>Multicrustacea</taxon>
        <taxon>Malacostraca</taxon>
        <taxon>Eumalacostraca</taxon>
        <taxon>Eucarida</taxon>
        <taxon>Decapoda</taxon>
        <taxon>Pleocyemata</taxon>
        <taxon>Anomura</taxon>
        <taxon>Galatheoidea</taxon>
        <taxon>Porcellanidae</taxon>
        <taxon>Petrolisthes</taxon>
    </lineage>
</organism>
<dbReference type="SMART" id="SM00216">
    <property type="entry name" value="VWD"/>
    <property type="match status" value="1"/>
</dbReference>
<feature type="domain" description="VWFD" evidence="13">
    <location>
        <begin position="943"/>
        <end position="1152"/>
    </location>
</feature>
<feature type="compositionally biased region" description="Basic and acidic residues" evidence="7">
    <location>
        <begin position="88"/>
        <end position="105"/>
    </location>
</feature>
<evidence type="ECO:0000256" key="1">
    <source>
        <dbReference type="ARBA" id="ARBA00004370"/>
    </source>
</evidence>
<dbReference type="Pfam" id="PF06119">
    <property type="entry name" value="NIDO"/>
    <property type="match status" value="1"/>
</dbReference>
<dbReference type="Proteomes" id="UP001292094">
    <property type="component" value="Unassembled WGS sequence"/>
</dbReference>
<dbReference type="EMBL" id="JAWZYT010001125">
    <property type="protein sequence ID" value="KAK4315245.1"/>
    <property type="molecule type" value="Genomic_DNA"/>
</dbReference>
<protein>
    <submittedName>
        <fullName evidence="14">Uncharacterized protein</fullName>
    </submittedName>
</protein>
<evidence type="ECO:0000259" key="11">
    <source>
        <dbReference type="PROSITE" id="PS50923"/>
    </source>
</evidence>
<dbReference type="CDD" id="cd00033">
    <property type="entry name" value="CCP"/>
    <property type="match status" value="1"/>
</dbReference>
<evidence type="ECO:0000256" key="2">
    <source>
        <dbReference type="ARBA" id="ARBA00022692"/>
    </source>
</evidence>
<reference evidence="14" key="1">
    <citation type="submission" date="2023-11" db="EMBL/GenBank/DDBJ databases">
        <title>Genome assemblies of two species of porcelain crab, Petrolisthes cinctipes and Petrolisthes manimaculis (Anomura: Porcellanidae).</title>
        <authorList>
            <person name="Angst P."/>
        </authorList>
    </citation>
    <scope>NUCLEOTIDE SEQUENCE</scope>
    <source>
        <strain evidence="14">PB745_02</strain>
        <tissue evidence="14">Gill</tissue>
    </source>
</reference>
<dbReference type="Gene3D" id="2.60.40.10">
    <property type="entry name" value="Immunoglobulins"/>
    <property type="match status" value="1"/>
</dbReference>
<dbReference type="InterPro" id="IPR014756">
    <property type="entry name" value="Ig_E-set"/>
</dbReference>
<feature type="region of interest" description="Disordered" evidence="7">
    <location>
        <begin position="1425"/>
        <end position="1476"/>
    </location>
</feature>
<keyword evidence="4 8" id="KW-0472">Membrane</keyword>
<dbReference type="Pfam" id="PF00094">
    <property type="entry name" value="VWD"/>
    <property type="match status" value="1"/>
</dbReference>
<dbReference type="SUPFAM" id="SSF81296">
    <property type="entry name" value="E set domains"/>
    <property type="match status" value="1"/>
</dbReference>
<keyword evidence="9" id="KW-0732">Signal</keyword>
<comment type="caution">
    <text evidence="14">The sequence shown here is derived from an EMBL/GenBank/DDBJ whole genome shotgun (WGS) entry which is preliminary data.</text>
</comment>
<dbReference type="InterPro" id="IPR002909">
    <property type="entry name" value="IPT_dom"/>
</dbReference>
<dbReference type="InterPro" id="IPR000436">
    <property type="entry name" value="Sushi_SCR_CCP_dom"/>
</dbReference>